<sequence length="228" mass="26975">MSVTICIIDDKDNDLKNIRNEITQHCTDYFDPIIKLVNSVDNLSMITDSDVYFIDIDLPKYNGFEIAKFILQKNENKFIIFVSNREDLVFNSFDLNVFYFVRKSHLANDIERCISKYLQTVQKSNYIILNCNHNTYQINHNEIIWIESNGNNLSIYMPSYNLIVRKTMKSIINELNNKIFIRIHHSYLVNSEYIHYVHQNTCHLKNGLILPISPNHKLDLNVFFSSRR</sequence>
<gene>
    <name evidence="4" type="ORF">SAMN02745191_0263</name>
</gene>
<dbReference type="Gene3D" id="3.40.50.2300">
    <property type="match status" value="1"/>
</dbReference>
<dbReference type="RefSeq" id="WP_078710716.1">
    <property type="nucleotide sequence ID" value="NZ_FUWY01000001.1"/>
</dbReference>
<organism evidence="4 5">
    <name type="scientific">Anaerorhabdus furcosa</name>
    <dbReference type="NCBI Taxonomy" id="118967"/>
    <lineage>
        <taxon>Bacteria</taxon>
        <taxon>Bacillati</taxon>
        <taxon>Bacillota</taxon>
        <taxon>Erysipelotrichia</taxon>
        <taxon>Erysipelotrichales</taxon>
        <taxon>Erysipelotrichaceae</taxon>
        <taxon>Anaerorhabdus</taxon>
    </lineage>
</organism>
<keyword evidence="1" id="KW-0597">Phosphoprotein</keyword>
<evidence type="ECO:0000259" key="2">
    <source>
        <dbReference type="PROSITE" id="PS50110"/>
    </source>
</evidence>
<dbReference type="InterPro" id="IPR001789">
    <property type="entry name" value="Sig_transdc_resp-reg_receiver"/>
</dbReference>
<dbReference type="GO" id="GO:0003677">
    <property type="term" value="F:DNA binding"/>
    <property type="evidence" value="ECO:0007669"/>
    <property type="project" value="InterPro"/>
</dbReference>
<dbReference type="InterPro" id="IPR011006">
    <property type="entry name" value="CheY-like_superfamily"/>
</dbReference>
<accession>A0A1T4K2P8</accession>
<dbReference type="SUPFAM" id="SSF52172">
    <property type="entry name" value="CheY-like"/>
    <property type="match status" value="1"/>
</dbReference>
<dbReference type="InterPro" id="IPR007492">
    <property type="entry name" value="LytTR_DNA-bd_dom"/>
</dbReference>
<dbReference type="GO" id="GO:0000156">
    <property type="term" value="F:phosphorelay response regulator activity"/>
    <property type="evidence" value="ECO:0007669"/>
    <property type="project" value="InterPro"/>
</dbReference>
<protein>
    <submittedName>
        <fullName evidence="4">Two component transcriptional regulator, LytTR family</fullName>
    </submittedName>
</protein>
<feature type="domain" description="HTH LytTR-type" evidence="3">
    <location>
        <begin position="127"/>
        <end position="194"/>
    </location>
</feature>
<dbReference type="AlphaFoldDB" id="A0A1T4K2P8"/>
<dbReference type="Proteomes" id="UP000243297">
    <property type="component" value="Unassembled WGS sequence"/>
</dbReference>
<feature type="modified residue" description="4-aspartylphosphate" evidence="1">
    <location>
        <position position="55"/>
    </location>
</feature>
<feature type="domain" description="Response regulatory" evidence="2">
    <location>
        <begin position="4"/>
        <end position="118"/>
    </location>
</feature>
<reference evidence="5" key="1">
    <citation type="submission" date="2017-02" db="EMBL/GenBank/DDBJ databases">
        <authorList>
            <person name="Varghese N."/>
            <person name="Submissions S."/>
        </authorList>
    </citation>
    <scope>NUCLEOTIDE SEQUENCE [LARGE SCALE GENOMIC DNA]</scope>
    <source>
        <strain evidence="5">ATCC 25662</strain>
    </source>
</reference>
<name>A0A1T4K2P8_9FIRM</name>
<dbReference type="PROSITE" id="PS50930">
    <property type="entry name" value="HTH_LYTTR"/>
    <property type="match status" value="1"/>
</dbReference>
<dbReference type="Pfam" id="PF04397">
    <property type="entry name" value="LytTR"/>
    <property type="match status" value="1"/>
</dbReference>
<evidence type="ECO:0000313" key="4">
    <source>
        <dbReference type="EMBL" id="SJZ36726.1"/>
    </source>
</evidence>
<keyword evidence="5" id="KW-1185">Reference proteome</keyword>
<evidence type="ECO:0000259" key="3">
    <source>
        <dbReference type="PROSITE" id="PS50930"/>
    </source>
</evidence>
<dbReference type="SMART" id="SM00850">
    <property type="entry name" value="LytTR"/>
    <property type="match status" value="1"/>
</dbReference>
<dbReference type="EMBL" id="FUWY01000001">
    <property type="protein sequence ID" value="SJZ36726.1"/>
    <property type="molecule type" value="Genomic_DNA"/>
</dbReference>
<dbReference type="OrthoDB" id="1490554at2"/>
<dbReference type="InterPro" id="IPR046947">
    <property type="entry name" value="LytR-like"/>
</dbReference>
<evidence type="ECO:0000313" key="5">
    <source>
        <dbReference type="Proteomes" id="UP000243297"/>
    </source>
</evidence>
<dbReference type="Pfam" id="PF00072">
    <property type="entry name" value="Response_reg"/>
    <property type="match status" value="1"/>
</dbReference>
<dbReference type="STRING" id="118967.SAMN02745191_0263"/>
<dbReference type="PROSITE" id="PS50110">
    <property type="entry name" value="RESPONSE_REGULATORY"/>
    <property type="match status" value="1"/>
</dbReference>
<proteinExistence type="predicted"/>
<dbReference type="PANTHER" id="PTHR37299">
    <property type="entry name" value="TRANSCRIPTIONAL REGULATOR-RELATED"/>
    <property type="match status" value="1"/>
</dbReference>
<dbReference type="PANTHER" id="PTHR37299:SF1">
    <property type="entry name" value="STAGE 0 SPORULATION PROTEIN A HOMOLOG"/>
    <property type="match status" value="1"/>
</dbReference>
<dbReference type="Gene3D" id="2.40.50.1020">
    <property type="entry name" value="LytTr DNA-binding domain"/>
    <property type="match status" value="1"/>
</dbReference>
<evidence type="ECO:0000256" key="1">
    <source>
        <dbReference type="PROSITE-ProRule" id="PRU00169"/>
    </source>
</evidence>